<evidence type="ECO:0000313" key="2">
    <source>
        <dbReference type="Proteomes" id="UP000236178"/>
    </source>
</evidence>
<dbReference type="Proteomes" id="UP000236178">
    <property type="component" value="Unassembled WGS sequence"/>
</dbReference>
<reference evidence="1 2" key="1">
    <citation type="submission" date="2017-12" db="EMBL/GenBank/DDBJ databases">
        <title>Streptomyces populusis sp. nov., a novel endophytic actinobacterium isolated from stems of Populus adenopoda Maxim.</title>
        <authorList>
            <person name="Wang Z."/>
        </authorList>
    </citation>
    <scope>NUCLEOTIDE SEQUENCE [LARGE SCALE GENOMIC DNA]</scope>
    <source>
        <strain evidence="1 2">A249</strain>
    </source>
</reference>
<name>A0A2I0SMX1_9ACTN</name>
<evidence type="ECO:0000313" key="1">
    <source>
        <dbReference type="EMBL" id="PKT71244.1"/>
    </source>
</evidence>
<accession>A0A2I0SMX1</accession>
<keyword evidence="2" id="KW-1185">Reference proteome</keyword>
<sequence>MRAVAAEPAPGRLDEGEAALALGGCLADCRHVADDLVECLGVTTRGLSDLMQADQFNGLFCEPQRVEELVFGLIRSRQTQAPAVQHQFDLLRGGQEYQDDFLALRPLGLHSAL</sequence>
<dbReference type="EMBL" id="PJOS01000037">
    <property type="protein sequence ID" value="PKT71244.1"/>
    <property type="molecule type" value="Genomic_DNA"/>
</dbReference>
<comment type="caution">
    <text evidence="1">The sequence shown here is derived from an EMBL/GenBank/DDBJ whole genome shotgun (WGS) entry which is preliminary data.</text>
</comment>
<gene>
    <name evidence="1" type="ORF">CW362_20205</name>
</gene>
<organism evidence="1 2">
    <name type="scientific">Streptomyces populi</name>
    <dbReference type="NCBI Taxonomy" id="2058924"/>
    <lineage>
        <taxon>Bacteria</taxon>
        <taxon>Bacillati</taxon>
        <taxon>Actinomycetota</taxon>
        <taxon>Actinomycetes</taxon>
        <taxon>Kitasatosporales</taxon>
        <taxon>Streptomycetaceae</taxon>
        <taxon>Streptomyces</taxon>
    </lineage>
</organism>
<protein>
    <submittedName>
        <fullName evidence="1">Uncharacterized protein</fullName>
    </submittedName>
</protein>
<proteinExistence type="predicted"/>
<dbReference type="AlphaFoldDB" id="A0A2I0SMX1"/>